<evidence type="ECO:0000313" key="4">
    <source>
        <dbReference type="Proteomes" id="UP000011744"/>
    </source>
</evidence>
<evidence type="ECO:0000313" key="3">
    <source>
        <dbReference type="EMBL" id="EME70533.1"/>
    </source>
</evidence>
<dbReference type="AlphaFoldDB" id="M3ACL0"/>
<dbReference type="GO" id="GO:0008168">
    <property type="term" value="F:methyltransferase activity"/>
    <property type="evidence" value="ECO:0007669"/>
    <property type="project" value="UniProtKB-KW"/>
</dbReference>
<keyword evidence="1" id="KW-0812">Transmembrane</keyword>
<dbReference type="OrthoDB" id="5679686at2"/>
<dbReference type="eggNOG" id="COG2520">
    <property type="taxonomic scope" value="Bacteria"/>
</dbReference>
<comment type="caution">
    <text evidence="3">The sequence shown here is derived from an EMBL/GenBank/DDBJ whole genome shotgun (WGS) entry which is preliminary data.</text>
</comment>
<evidence type="ECO:0000259" key="2">
    <source>
        <dbReference type="Pfam" id="PF05050"/>
    </source>
</evidence>
<dbReference type="InterPro" id="IPR029063">
    <property type="entry name" value="SAM-dependent_MTases_sf"/>
</dbReference>
<protein>
    <submittedName>
        <fullName evidence="3">FkbM family methyltransferase</fullName>
    </submittedName>
</protein>
<dbReference type="NCBIfam" id="TIGR01444">
    <property type="entry name" value="fkbM_fam"/>
    <property type="match status" value="1"/>
</dbReference>
<gene>
    <name evidence="3" type="ORF">H261_07883</name>
</gene>
<dbReference type="EMBL" id="AONQ01000016">
    <property type="protein sequence ID" value="EME70533.1"/>
    <property type="molecule type" value="Genomic_DNA"/>
</dbReference>
<evidence type="ECO:0000256" key="1">
    <source>
        <dbReference type="SAM" id="Phobius"/>
    </source>
</evidence>
<organism evidence="3 4">
    <name type="scientific">Paramagnetospirillum caucaseum</name>
    <dbReference type="NCBI Taxonomy" id="1244869"/>
    <lineage>
        <taxon>Bacteria</taxon>
        <taxon>Pseudomonadati</taxon>
        <taxon>Pseudomonadota</taxon>
        <taxon>Alphaproteobacteria</taxon>
        <taxon>Rhodospirillales</taxon>
        <taxon>Magnetospirillaceae</taxon>
        <taxon>Paramagnetospirillum</taxon>
    </lineage>
</organism>
<dbReference type="InterPro" id="IPR006342">
    <property type="entry name" value="FkbM_mtfrase"/>
</dbReference>
<keyword evidence="3" id="KW-0489">Methyltransferase</keyword>
<dbReference type="Pfam" id="PF05050">
    <property type="entry name" value="Methyltransf_21"/>
    <property type="match status" value="1"/>
</dbReference>
<name>M3ACL0_9PROT</name>
<keyword evidence="1" id="KW-1133">Transmembrane helix</keyword>
<feature type="transmembrane region" description="Helical" evidence="1">
    <location>
        <begin position="20"/>
        <end position="42"/>
    </location>
</feature>
<dbReference type="InterPro" id="IPR052514">
    <property type="entry name" value="SAM-dependent_MTase"/>
</dbReference>
<dbReference type="PATRIC" id="fig|1244869.3.peg.1593"/>
<keyword evidence="4" id="KW-1185">Reference proteome</keyword>
<sequence>MSKIDSSAMGSDVARSRKQYFARLLADLFLSVTGVNGAGYLATEIVQKIRPVCRIETAKGPLWCRGGHGRLVWRAETFYTEEPETVTWLDGIRADDILWDVGANVGLYSLYAAKVAGCKVISFEPEAQNFAILTENVVLNGLGAQIEPCPVPLTRGLALDRLAVHAMTKGGAFNQFGQPAEGAAVRQLQIGCSLDDLVYTWNLPAPTFLKVDVDGIEPLIFDGAERLTQDPRLRSVLVEIRTDLPDNVAIVEKLEQRGFTVSSRRSNWLSRENREGEKHHPVENVILVRG</sequence>
<dbReference type="STRING" id="1244869.H261_07883"/>
<dbReference type="PANTHER" id="PTHR34203:SF15">
    <property type="entry name" value="SLL1173 PROTEIN"/>
    <property type="match status" value="1"/>
</dbReference>
<proteinExistence type="predicted"/>
<dbReference type="Gene3D" id="3.40.50.150">
    <property type="entry name" value="Vaccinia Virus protein VP39"/>
    <property type="match status" value="1"/>
</dbReference>
<keyword evidence="3" id="KW-0808">Transferase</keyword>
<dbReference type="RefSeq" id="WP_008616172.1">
    <property type="nucleotide sequence ID" value="NZ_AONQ01000016.1"/>
</dbReference>
<dbReference type="GO" id="GO:0032259">
    <property type="term" value="P:methylation"/>
    <property type="evidence" value="ECO:0007669"/>
    <property type="project" value="UniProtKB-KW"/>
</dbReference>
<feature type="domain" description="Methyltransferase FkbM" evidence="2">
    <location>
        <begin position="100"/>
        <end position="260"/>
    </location>
</feature>
<accession>M3ACL0</accession>
<dbReference type="Proteomes" id="UP000011744">
    <property type="component" value="Unassembled WGS sequence"/>
</dbReference>
<dbReference type="PANTHER" id="PTHR34203">
    <property type="entry name" value="METHYLTRANSFERASE, FKBM FAMILY PROTEIN"/>
    <property type="match status" value="1"/>
</dbReference>
<reference evidence="3 4" key="1">
    <citation type="journal article" date="2014" name="Genome Announc.">
        <title>Draft Genome Sequence of Magnetospirillum sp. Strain SO-1, a Freshwater Magnetotactic Bacterium Isolated from the Ol'khovka River, Russia.</title>
        <authorList>
            <person name="Grouzdev D.S."/>
            <person name="Dziuba M.V."/>
            <person name="Sukhacheva M.S."/>
            <person name="Mardanov A.V."/>
            <person name="Beletskiy A.V."/>
            <person name="Kuznetsov B.B."/>
            <person name="Skryabin K.G."/>
        </authorList>
    </citation>
    <scope>NUCLEOTIDE SEQUENCE [LARGE SCALE GENOMIC DNA]</scope>
    <source>
        <strain evidence="3 4">SO-1</strain>
    </source>
</reference>
<keyword evidence="1" id="KW-0472">Membrane</keyword>
<dbReference type="SUPFAM" id="SSF53335">
    <property type="entry name" value="S-adenosyl-L-methionine-dependent methyltransferases"/>
    <property type="match status" value="1"/>
</dbReference>